<dbReference type="InterPro" id="IPR001368">
    <property type="entry name" value="TNFR/NGFR_Cys_rich_reg"/>
</dbReference>
<dbReference type="Proteomes" id="UP001177744">
    <property type="component" value="Unassembled WGS sequence"/>
</dbReference>
<feature type="region of interest" description="Disordered" evidence="1">
    <location>
        <begin position="85"/>
        <end position="121"/>
    </location>
</feature>
<evidence type="ECO:0000313" key="5">
    <source>
        <dbReference type="Proteomes" id="UP001177744"/>
    </source>
</evidence>
<dbReference type="PANTHER" id="PTHR15511">
    <property type="entry name" value="TUMOR NECROSIS FACTOR RECEPTOR SUPERFAMILY MEMBER 13B"/>
    <property type="match status" value="1"/>
</dbReference>
<feature type="domain" description="TNFR-Cys" evidence="3">
    <location>
        <begin position="4"/>
        <end position="41"/>
    </location>
</feature>
<keyword evidence="2" id="KW-1133">Transmembrane helix</keyword>
<feature type="compositionally biased region" description="Basic and acidic residues" evidence="1">
    <location>
        <begin position="98"/>
        <end position="114"/>
    </location>
</feature>
<dbReference type="EMBL" id="JAULJE010000020">
    <property type="protein sequence ID" value="KAK1331762.1"/>
    <property type="molecule type" value="Genomic_DNA"/>
</dbReference>
<keyword evidence="5" id="KW-1185">Reference proteome</keyword>
<dbReference type="AlphaFoldDB" id="A0AA40HIB6"/>
<dbReference type="Gene3D" id="4.10.1290.10">
    <property type="entry name" value="Tumor necrosis factor receptor superfamily"/>
    <property type="match status" value="2"/>
</dbReference>
<dbReference type="GO" id="GO:0030889">
    <property type="term" value="P:negative regulation of B cell proliferation"/>
    <property type="evidence" value="ECO:0007669"/>
    <property type="project" value="TreeGrafter"/>
</dbReference>
<gene>
    <name evidence="4" type="ORF">QTO34_009737</name>
</gene>
<evidence type="ECO:0000256" key="1">
    <source>
        <dbReference type="SAM" id="MobiDB-lite"/>
    </source>
</evidence>
<evidence type="ECO:0000313" key="4">
    <source>
        <dbReference type="EMBL" id="KAK1331762.1"/>
    </source>
</evidence>
<accession>A0AA40HIB6</accession>
<keyword evidence="2" id="KW-0472">Membrane</keyword>
<proteinExistence type="predicted"/>
<dbReference type="FunFam" id="4.10.1290.10:FF:000002">
    <property type="entry name" value="Tumor necrosis factor receptor superfamily member 13B"/>
    <property type="match status" value="1"/>
</dbReference>
<dbReference type="InterPro" id="IPR015384">
    <property type="entry name" value="TACI_Cys-rich-dom"/>
</dbReference>
<protein>
    <recommendedName>
        <fullName evidence="3">TNFR-Cys domain-containing protein</fullName>
    </recommendedName>
</protein>
<evidence type="ECO:0000256" key="2">
    <source>
        <dbReference type="SAM" id="Phobius"/>
    </source>
</evidence>
<feature type="region of interest" description="Disordered" evidence="1">
    <location>
        <begin position="245"/>
        <end position="268"/>
    </location>
</feature>
<dbReference type="GO" id="GO:0002244">
    <property type="term" value="P:hematopoietic progenitor cell differentiation"/>
    <property type="evidence" value="ECO:0007669"/>
    <property type="project" value="TreeGrafter"/>
</dbReference>
<evidence type="ECO:0000259" key="3">
    <source>
        <dbReference type="PROSITE" id="PS00652"/>
    </source>
</evidence>
<dbReference type="PRINTS" id="PR01963">
    <property type="entry name" value="TNFACTORR13B"/>
</dbReference>
<feature type="region of interest" description="Disordered" evidence="1">
    <location>
        <begin position="173"/>
        <end position="195"/>
    </location>
</feature>
<dbReference type="InterPro" id="IPR022317">
    <property type="entry name" value="TNFR_13B"/>
</dbReference>
<name>A0AA40HIB6_CNENI</name>
<dbReference type="Pfam" id="PF09305">
    <property type="entry name" value="TACI-CRD2"/>
    <property type="match status" value="2"/>
</dbReference>
<reference evidence="4" key="1">
    <citation type="submission" date="2023-06" db="EMBL/GenBank/DDBJ databases">
        <title>Reference genome for the Northern bat (Eptesicus nilssonii), a most northern bat species.</title>
        <authorList>
            <person name="Laine V.N."/>
            <person name="Pulliainen A.T."/>
            <person name="Lilley T.M."/>
        </authorList>
    </citation>
    <scope>NUCLEOTIDE SEQUENCE</scope>
    <source>
        <strain evidence="4">BLF_Eptnil</strain>
        <tissue evidence="4">Kidney</tissue>
    </source>
</reference>
<feature type="compositionally biased region" description="Polar residues" evidence="1">
    <location>
        <begin position="250"/>
        <end position="262"/>
    </location>
</feature>
<dbReference type="GO" id="GO:0005886">
    <property type="term" value="C:plasma membrane"/>
    <property type="evidence" value="ECO:0007669"/>
    <property type="project" value="InterPro"/>
</dbReference>
<organism evidence="4 5">
    <name type="scientific">Cnephaeus nilssonii</name>
    <name type="common">Northern bat</name>
    <name type="synonym">Eptesicus nilssonii</name>
    <dbReference type="NCBI Taxonomy" id="3371016"/>
    <lineage>
        <taxon>Eukaryota</taxon>
        <taxon>Metazoa</taxon>
        <taxon>Chordata</taxon>
        <taxon>Craniata</taxon>
        <taxon>Vertebrata</taxon>
        <taxon>Euteleostomi</taxon>
        <taxon>Mammalia</taxon>
        <taxon>Eutheria</taxon>
        <taxon>Laurasiatheria</taxon>
        <taxon>Chiroptera</taxon>
        <taxon>Yangochiroptera</taxon>
        <taxon>Vespertilionidae</taxon>
        <taxon>Cnephaeus</taxon>
    </lineage>
</organism>
<sequence length="268" mass="28540">MEPCPEERYWDPLLNGCVSCRPICSRQVPRTCTAFCKSLSCREEQGRYYDQLLRGCVSCAPICGHHPAPCGLFCERVLRSRGALRPAPRRQRPGQAETRADPGARYQGSEHRGLEAGPAPPGLRLSADQRALVYSALGLCLGAVLCCFLLAMVCFLKRRGDQASRQCPPGLCPTQAASSQAGPQSRAGAGAGAELERERERVEACNFCFPQCRAPTQEHRGAPGSPGPMRAGRCGRLGPIMAGQPCAGSPDSSLQAVCSPTQEGGLAA</sequence>
<dbReference type="GO" id="GO:0001782">
    <property type="term" value="P:B cell homeostasis"/>
    <property type="evidence" value="ECO:0007669"/>
    <property type="project" value="TreeGrafter"/>
</dbReference>
<dbReference type="PANTHER" id="PTHR15511:SF2">
    <property type="entry name" value="TUMOR NECROSIS FACTOR RECEPTOR SUPERFAMILY MEMBER 13B"/>
    <property type="match status" value="1"/>
</dbReference>
<dbReference type="SUPFAM" id="SSF57586">
    <property type="entry name" value="TNF receptor-like"/>
    <property type="match status" value="2"/>
</dbReference>
<comment type="caution">
    <text evidence="4">The sequence shown here is derived from an EMBL/GenBank/DDBJ whole genome shotgun (WGS) entry which is preliminary data.</text>
</comment>
<dbReference type="PROSITE" id="PS00652">
    <property type="entry name" value="TNFR_NGFR_1"/>
    <property type="match status" value="1"/>
</dbReference>
<keyword evidence="2" id="KW-0812">Transmembrane</keyword>
<feature type="transmembrane region" description="Helical" evidence="2">
    <location>
        <begin position="131"/>
        <end position="156"/>
    </location>
</feature>